<evidence type="ECO:0000259" key="1">
    <source>
        <dbReference type="Pfam" id="PF00961"/>
    </source>
</evidence>
<dbReference type="InterPro" id="IPR027434">
    <property type="entry name" value="Homing_endonucl"/>
</dbReference>
<dbReference type="SUPFAM" id="SSF55608">
    <property type="entry name" value="Homing endonucleases"/>
    <property type="match status" value="1"/>
</dbReference>
<accession>A0A420HLP1</accession>
<dbReference type="GO" id="GO:0004519">
    <property type="term" value="F:endonuclease activity"/>
    <property type="evidence" value="ECO:0007669"/>
    <property type="project" value="InterPro"/>
</dbReference>
<keyword evidence="3" id="KW-1185">Reference proteome</keyword>
<name>A0A420HLP1_9PEZI</name>
<dbReference type="AlphaFoldDB" id="A0A420HLP1"/>
<organism evidence="2 3">
    <name type="scientific">Erysiphe neolycopersici</name>
    <dbReference type="NCBI Taxonomy" id="212602"/>
    <lineage>
        <taxon>Eukaryota</taxon>
        <taxon>Fungi</taxon>
        <taxon>Dikarya</taxon>
        <taxon>Ascomycota</taxon>
        <taxon>Pezizomycotina</taxon>
        <taxon>Leotiomycetes</taxon>
        <taxon>Erysiphales</taxon>
        <taxon>Erysiphaceae</taxon>
        <taxon>Erysiphe</taxon>
    </lineage>
</organism>
<dbReference type="OrthoDB" id="3665149at2759"/>
<evidence type="ECO:0000313" key="3">
    <source>
        <dbReference type="Proteomes" id="UP000286134"/>
    </source>
</evidence>
<dbReference type="EMBL" id="MCFK01006851">
    <property type="protein sequence ID" value="RKF58323.1"/>
    <property type="molecule type" value="Genomic_DNA"/>
</dbReference>
<protein>
    <recommendedName>
        <fullName evidence="1">Homing endonuclease LAGLIDADG domain-containing protein</fullName>
    </recommendedName>
</protein>
<dbReference type="Gene3D" id="3.10.28.10">
    <property type="entry name" value="Homing endonucleases"/>
    <property type="match status" value="1"/>
</dbReference>
<comment type="caution">
    <text evidence="2">The sequence shown here is derived from an EMBL/GenBank/DDBJ whole genome shotgun (WGS) entry which is preliminary data.</text>
</comment>
<sequence>MFYFITLHGKDIELLERVQNFFGCVAVGKIYKHGCVAPVYYITYILRKTEVLFNHLDKYPLVTQKLADYNLFKAFNTRGMRSSIKISSYKRFT</sequence>
<dbReference type="Proteomes" id="UP000286134">
    <property type="component" value="Unassembled WGS sequence"/>
</dbReference>
<gene>
    <name evidence="2" type="ORF">OnM2_068049</name>
</gene>
<dbReference type="InterPro" id="IPR004860">
    <property type="entry name" value="LAGLIDADG_dom"/>
</dbReference>
<evidence type="ECO:0000313" key="2">
    <source>
        <dbReference type="EMBL" id="RKF58323.1"/>
    </source>
</evidence>
<feature type="domain" description="Homing endonuclease LAGLIDADG" evidence="1">
    <location>
        <begin position="5"/>
        <end position="74"/>
    </location>
</feature>
<reference evidence="2 3" key="1">
    <citation type="journal article" date="2018" name="BMC Genomics">
        <title>Comparative genome analyses reveal sequence features reflecting distinct modes of host-adaptation between dicot and monocot powdery mildew.</title>
        <authorList>
            <person name="Wu Y."/>
            <person name="Ma X."/>
            <person name="Pan Z."/>
            <person name="Kale S.D."/>
            <person name="Song Y."/>
            <person name="King H."/>
            <person name="Zhang Q."/>
            <person name="Presley C."/>
            <person name="Deng X."/>
            <person name="Wei C.I."/>
            <person name="Xiao S."/>
        </authorList>
    </citation>
    <scope>NUCLEOTIDE SEQUENCE [LARGE SCALE GENOMIC DNA]</scope>
    <source>
        <strain evidence="2">UMSG2</strain>
    </source>
</reference>
<dbReference type="Pfam" id="PF00961">
    <property type="entry name" value="LAGLIDADG_1"/>
    <property type="match status" value="1"/>
</dbReference>
<proteinExistence type="predicted"/>